<comment type="caution">
    <text evidence="1">The sequence shown here is derived from an EMBL/GenBank/DDBJ whole genome shotgun (WGS) entry which is preliminary data.</text>
</comment>
<dbReference type="AlphaFoldDB" id="A0A8K0PBW1"/>
<evidence type="ECO:0000313" key="1">
    <source>
        <dbReference type="EMBL" id="KAG8622892.1"/>
    </source>
</evidence>
<accession>A0A8K0PBW1</accession>
<evidence type="ECO:0000313" key="2">
    <source>
        <dbReference type="Proteomes" id="UP000809789"/>
    </source>
</evidence>
<proteinExistence type="predicted"/>
<gene>
    <name evidence="1" type="ORF">KVT40_009209</name>
</gene>
<reference evidence="1" key="1">
    <citation type="submission" date="2021-07" db="EMBL/GenBank/DDBJ databases">
        <title>Elsinoe batatas strain:CRI-CJ2 Genome sequencing and assembly.</title>
        <authorList>
            <person name="Huang L."/>
        </authorList>
    </citation>
    <scope>NUCLEOTIDE SEQUENCE</scope>
    <source>
        <strain evidence="1">CRI-CJ2</strain>
    </source>
</reference>
<protein>
    <submittedName>
        <fullName evidence="1">Uncharacterized protein</fullName>
    </submittedName>
</protein>
<name>A0A8K0PBW1_9PEZI</name>
<keyword evidence="2" id="KW-1185">Reference proteome</keyword>
<organism evidence="1 2">
    <name type="scientific">Elsinoe batatas</name>
    <dbReference type="NCBI Taxonomy" id="2601811"/>
    <lineage>
        <taxon>Eukaryota</taxon>
        <taxon>Fungi</taxon>
        <taxon>Dikarya</taxon>
        <taxon>Ascomycota</taxon>
        <taxon>Pezizomycotina</taxon>
        <taxon>Dothideomycetes</taxon>
        <taxon>Dothideomycetidae</taxon>
        <taxon>Myriangiales</taxon>
        <taxon>Elsinoaceae</taxon>
        <taxon>Elsinoe</taxon>
    </lineage>
</organism>
<dbReference type="EMBL" id="JAESVG020000011">
    <property type="protein sequence ID" value="KAG8622892.1"/>
    <property type="molecule type" value="Genomic_DNA"/>
</dbReference>
<sequence>MPQKSLLPGDPTKRIDRFTASAISSCITSSYHSSEELNICLSSLWHLTGDDLGRIVHLKQITHAPTPATLPPGQGALSAILFDPEAATNFQVAFADLSITSLTPALFAFDVQMSSSLLRHSREHFDSSHFLVRPSIPPTPIWYAIAHLQWPPVVASSVANLARWYDSLRMLNQSMVLGQLLRQLRSFVPISSRGRRSSQEVAL</sequence>
<dbReference type="Proteomes" id="UP000809789">
    <property type="component" value="Unassembled WGS sequence"/>
</dbReference>